<sequence>MSLAWLSNGFYRACEWITTLAYLNFLWAVFTLAGGIVFGLFPATIAMYGYIRMLLQKKSPPPLFSYFWKTWKQAFVRGNLLFAIFAGAGCIIGLNLLTMQQLEGPLHTISLVGTTIASILFVIAFVYIFPVYVHYDLSLKASIYVAVFLPFSHPLTLIISVAGFLAIALLFFMLPPMLPFFAASCIAFVIMMGSMFAFRGVRTVNGS</sequence>
<evidence type="ECO:0000256" key="1">
    <source>
        <dbReference type="SAM" id="Phobius"/>
    </source>
</evidence>
<evidence type="ECO:0000313" key="2">
    <source>
        <dbReference type="EMBL" id="KOO37678.1"/>
    </source>
</evidence>
<proteinExistence type="predicted"/>
<evidence type="ECO:0008006" key="3">
    <source>
        <dbReference type="Google" id="ProtNLM"/>
    </source>
</evidence>
<dbReference type="AlphaFoldDB" id="A0A0M0KGY1"/>
<keyword evidence="1" id="KW-1133">Transmembrane helix</keyword>
<gene>
    <name evidence="2" type="ORF">AMD02_01570</name>
</gene>
<dbReference type="Pfam" id="PF04854">
    <property type="entry name" value="DUF624"/>
    <property type="match status" value="1"/>
</dbReference>
<protein>
    <recommendedName>
        <fullName evidence="3">Membrane protein YesL</fullName>
    </recommendedName>
</protein>
<accession>A0A0M0KGY1</accession>
<feature type="transmembrane region" description="Helical" evidence="1">
    <location>
        <begin position="109"/>
        <end position="129"/>
    </location>
</feature>
<keyword evidence="1" id="KW-0472">Membrane</keyword>
<reference evidence="2" key="1">
    <citation type="submission" date="2015-08" db="EMBL/GenBank/DDBJ databases">
        <title>Complete DNA Sequence of Pseudomonas syringae pv. actinidiae, the Causal Agent of Kiwifruit Canker Disease.</title>
        <authorList>
            <person name="Rikkerink E.H.A."/>
            <person name="Fineran P.C."/>
        </authorList>
    </citation>
    <scope>NUCLEOTIDE SEQUENCE</scope>
    <source>
        <strain evidence="2">DSM 13666</strain>
    </source>
</reference>
<feature type="transmembrane region" description="Helical" evidence="1">
    <location>
        <begin position="79"/>
        <end position="97"/>
    </location>
</feature>
<comment type="caution">
    <text evidence="2">The sequence shown here is derived from an EMBL/GenBank/DDBJ whole genome shotgun (WGS) entry which is preliminary data.</text>
</comment>
<name>A0A0M0KGY1_ALKHA</name>
<dbReference type="InterPro" id="IPR006938">
    <property type="entry name" value="DUF624"/>
</dbReference>
<dbReference type="EMBL" id="LILD01000001">
    <property type="protein sequence ID" value="KOO37678.1"/>
    <property type="molecule type" value="Genomic_DNA"/>
</dbReference>
<feature type="transmembrane region" description="Helical" evidence="1">
    <location>
        <begin position="25"/>
        <end position="51"/>
    </location>
</feature>
<feature type="transmembrane region" description="Helical" evidence="1">
    <location>
        <begin position="180"/>
        <end position="198"/>
    </location>
</feature>
<organism evidence="2">
    <name type="scientific">Halalkalibacterium halodurans</name>
    <name type="common">Bacillus halodurans</name>
    <dbReference type="NCBI Taxonomy" id="86665"/>
    <lineage>
        <taxon>Bacteria</taxon>
        <taxon>Bacillati</taxon>
        <taxon>Bacillota</taxon>
        <taxon>Bacilli</taxon>
        <taxon>Bacillales</taxon>
        <taxon>Bacillaceae</taxon>
        <taxon>Halalkalibacterium (ex Joshi et al. 2022)</taxon>
    </lineage>
</organism>
<dbReference type="GeneID" id="87599224"/>
<feature type="transmembrane region" description="Helical" evidence="1">
    <location>
        <begin position="141"/>
        <end position="174"/>
    </location>
</feature>
<dbReference type="PATRIC" id="fig|136160.3.peg.514"/>
<keyword evidence="1" id="KW-0812">Transmembrane</keyword>
<dbReference type="RefSeq" id="WP_053430216.1">
    <property type="nucleotide sequence ID" value="NZ_CP040441.1"/>
</dbReference>